<sequence length="206" mass="22861">MDQLSPSTADDSLQKHPYADDSILICSVPEDSSDSAAAFGERPPDNPPTEEQCLVACGNPSQSLFRRQRRSVILKRKSRCAKIGSTTSDEEIEDDSVKKQRMECGNGNPNFAAEAPVGNGSEQKPPNLLDVVKMMSKKPDRRLGEMDILEIAAMKGIDFPPPRWWRPGGYEAKVLLLTMPNSTFSFAPCLWELLICSSCVCRIRRE</sequence>
<evidence type="ECO:0000256" key="1">
    <source>
        <dbReference type="SAM" id="MobiDB-lite"/>
    </source>
</evidence>
<evidence type="ECO:0000313" key="2">
    <source>
        <dbReference type="EMBL" id="PKA53314.1"/>
    </source>
</evidence>
<dbReference type="OrthoDB" id="770564at2759"/>
<accession>A0A2I0ACP0</accession>
<gene>
    <name evidence="2" type="ORF">AXF42_Ash010044</name>
</gene>
<dbReference type="EMBL" id="KZ451999">
    <property type="protein sequence ID" value="PKA53314.1"/>
    <property type="molecule type" value="Genomic_DNA"/>
</dbReference>
<name>A0A2I0ACP0_9ASPA</name>
<evidence type="ECO:0000313" key="3">
    <source>
        <dbReference type="Proteomes" id="UP000236161"/>
    </source>
</evidence>
<feature type="region of interest" description="Disordered" evidence="1">
    <location>
        <begin position="1"/>
        <end position="52"/>
    </location>
</feature>
<proteinExistence type="predicted"/>
<organism evidence="2 3">
    <name type="scientific">Apostasia shenzhenica</name>
    <dbReference type="NCBI Taxonomy" id="1088818"/>
    <lineage>
        <taxon>Eukaryota</taxon>
        <taxon>Viridiplantae</taxon>
        <taxon>Streptophyta</taxon>
        <taxon>Embryophyta</taxon>
        <taxon>Tracheophyta</taxon>
        <taxon>Spermatophyta</taxon>
        <taxon>Magnoliopsida</taxon>
        <taxon>Liliopsida</taxon>
        <taxon>Asparagales</taxon>
        <taxon>Orchidaceae</taxon>
        <taxon>Apostasioideae</taxon>
        <taxon>Apostasia</taxon>
    </lineage>
</organism>
<reference evidence="2 3" key="1">
    <citation type="journal article" date="2017" name="Nature">
        <title>The Apostasia genome and the evolution of orchids.</title>
        <authorList>
            <person name="Zhang G.Q."/>
            <person name="Liu K.W."/>
            <person name="Li Z."/>
            <person name="Lohaus R."/>
            <person name="Hsiao Y.Y."/>
            <person name="Niu S.C."/>
            <person name="Wang J.Y."/>
            <person name="Lin Y.C."/>
            <person name="Xu Q."/>
            <person name="Chen L.J."/>
            <person name="Yoshida K."/>
            <person name="Fujiwara S."/>
            <person name="Wang Z.W."/>
            <person name="Zhang Y.Q."/>
            <person name="Mitsuda N."/>
            <person name="Wang M."/>
            <person name="Liu G.H."/>
            <person name="Pecoraro L."/>
            <person name="Huang H.X."/>
            <person name="Xiao X.J."/>
            <person name="Lin M."/>
            <person name="Wu X.Y."/>
            <person name="Wu W.L."/>
            <person name="Chen Y.Y."/>
            <person name="Chang S.B."/>
            <person name="Sakamoto S."/>
            <person name="Ohme-Takagi M."/>
            <person name="Yagi M."/>
            <person name="Zeng S.J."/>
            <person name="Shen C.Y."/>
            <person name="Yeh C.M."/>
            <person name="Luo Y.B."/>
            <person name="Tsai W.C."/>
            <person name="Van de Peer Y."/>
            <person name="Liu Z.J."/>
        </authorList>
    </citation>
    <scope>NUCLEOTIDE SEQUENCE [LARGE SCALE GENOMIC DNA]</scope>
    <source>
        <strain evidence="3">cv. Shenzhen</strain>
        <tissue evidence="2">Stem</tissue>
    </source>
</reference>
<keyword evidence="3" id="KW-1185">Reference proteome</keyword>
<dbReference type="AlphaFoldDB" id="A0A2I0ACP0"/>
<protein>
    <submittedName>
        <fullName evidence="2">Uncharacterized protein</fullName>
    </submittedName>
</protein>
<dbReference type="Proteomes" id="UP000236161">
    <property type="component" value="Unassembled WGS sequence"/>
</dbReference>
<feature type="compositionally biased region" description="Polar residues" evidence="1">
    <location>
        <begin position="1"/>
        <end position="11"/>
    </location>
</feature>